<feature type="domain" description="HTH tetR-type" evidence="5">
    <location>
        <begin position="17"/>
        <end position="77"/>
    </location>
</feature>
<keyword evidence="1" id="KW-0805">Transcription regulation</keyword>
<evidence type="ECO:0000256" key="1">
    <source>
        <dbReference type="ARBA" id="ARBA00023015"/>
    </source>
</evidence>
<comment type="caution">
    <text evidence="6">The sequence shown here is derived from an EMBL/GenBank/DDBJ whole genome shotgun (WGS) entry which is preliminary data.</text>
</comment>
<reference evidence="7" key="1">
    <citation type="submission" date="2014-07" db="EMBL/GenBank/DDBJ databases">
        <title>Genome sequencing of plant-pathogenic Streptomyces species.</title>
        <authorList>
            <person name="Harrison J."/>
            <person name="Sapp M."/>
            <person name="Thwaites R."/>
            <person name="Studholme D.J."/>
        </authorList>
    </citation>
    <scope>NUCLEOTIDE SEQUENCE [LARGE SCALE GENOMIC DNA]</scope>
    <source>
        <strain evidence="7">NCPPB 4445</strain>
    </source>
</reference>
<dbReference type="PANTHER" id="PTHR30055">
    <property type="entry name" value="HTH-TYPE TRANSCRIPTIONAL REGULATOR RUTR"/>
    <property type="match status" value="1"/>
</dbReference>
<dbReference type="Gene3D" id="1.10.357.10">
    <property type="entry name" value="Tetracycline Repressor, domain 2"/>
    <property type="match status" value="1"/>
</dbReference>
<accession>A0A0L0K1G5</accession>
<dbReference type="Proteomes" id="UP000037151">
    <property type="component" value="Unassembled WGS sequence"/>
</dbReference>
<gene>
    <name evidence="6" type="ORF">IQ63_26015</name>
</gene>
<dbReference type="GO" id="GO:0045892">
    <property type="term" value="P:negative regulation of DNA-templated transcription"/>
    <property type="evidence" value="ECO:0007669"/>
    <property type="project" value="InterPro"/>
</dbReference>
<dbReference type="PANTHER" id="PTHR30055:SF151">
    <property type="entry name" value="TRANSCRIPTIONAL REGULATORY PROTEIN"/>
    <property type="match status" value="1"/>
</dbReference>
<dbReference type="EMBL" id="JPPY01000148">
    <property type="protein sequence ID" value="KND31470.1"/>
    <property type="molecule type" value="Genomic_DNA"/>
</dbReference>
<dbReference type="InterPro" id="IPR036271">
    <property type="entry name" value="Tet_transcr_reg_TetR-rel_C_sf"/>
</dbReference>
<keyword evidence="2 4" id="KW-0238">DNA-binding</keyword>
<evidence type="ECO:0000313" key="6">
    <source>
        <dbReference type="EMBL" id="KND31470.1"/>
    </source>
</evidence>
<dbReference type="Pfam" id="PF00440">
    <property type="entry name" value="TetR_N"/>
    <property type="match status" value="1"/>
</dbReference>
<feature type="DNA-binding region" description="H-T-H motif" evidence="4">
    <location>
        <begin position="40"/>
        <end position="59"/>
    </location>
</feature>
<dbReference type="SUPFAM" id="SSF48498">
    <property type="entry name" value="Tetracyclin repressor-like, C-terminal domain"/>
    <property type="match status" value="1"/>
</dbReference>
<dbReference type="InterPro" id="IPR050109">
    <property type="entry name" value="HTH-type_TetR-like_transc_reg"/>
</dbReference>
<name>A0A0L0K1G5_9ACTN</name>
<dbReference type="Gene3D" id="1.10.10.60">
    <property type="entry name" value="Homeodomain-like"/>
    <property type="match status" value="1"/>
</dbReference>
<dbReference type="AlphaFoldDB" id="A0A0L0K1G5"/>
<evidence type="ECO:0000256" key="2">
    <source>
        <dbReference type="ARBA" id="ARBA00023125"/>
    </source>
</evidence>
<evidence type="ECO:0000256" key="4">
    <source>
        <dbReference type="PROSITE-ProRule" id="PRU00335"/>
    </source>
</evidence>
<sequence>MWLADKERRRKSNQPTGLDRPRITVATVRLLDAEGLEKFSMRRLAAELNVTAMSVYWYVETKDELLELALDEVYGEVPLPPASDDWQTDLRQLATWYRTLLVRHPWSSPLAGRYLNIGPRALTFARAIQQAVRRTNLPPGDITGVIAAVFQFVYGFGTMEAHFLAQTAEAGLSPDAYYRESLALFNASTDMAEIAEETKDLVEARGTATIVEMHNRDFTFALDLLLAGVQAMVDRR</sequence>
<dbReference type="PROSITE" id="PS50977">
    <property type="entry name" value="HTH_TETR_2"/>
    <property type="match status" value="1"/>
</dbReference>
<dbReference type="InterPro" id="IPR001647">
    <property type="entry name" value="HTH_TetR"/>
</dbReference>
<proteinExistence type="predicted"/>
<dbReference type="OrthoDB" id="3214072at2"/>
<dbReference type="GO" id="GO:0000976">
    <property type="term" value="F:transcription cis-regulatory region binding"/>
    <property type="evidence" value="ECO:0007669"/>
    <property type="project" value="TreeGrafter"/>
</dbReference>
<evidence type="ECO:0000313" key="7">
    <source>
        <dbReference type="Proteomes" id="UP000037151"/>
    </source>
</evidence>
<dbReference type="Pfam" id="PF02909">
    <property type="entry name" value="TetR_C_1"/>
    <property type="match status" value="1"/>
</dbReference>
<keyword evidence="3" id="KW-0804">Transcription</keyword>
<organism evidence="6 7">
    <name type="scientific">Streptomyces acidiscabies</name>
    <dbReference type="NCBI Taxonomy" id="42234"/>
    <lineage>
        <taxon>Bacteria</taxon>
        <taxon>Bacillati</taxon>
        <taxon>Actinomycetota</taxon>
        <taxon>Actinomycetes</taxon>
        <taxon>Kitasatosporales</taxon>
        <taxon>Streptomycetaceae</taxon>
        <taxon>Streptomyces</taxon>
    </lineage>
</organism>
<dbReference type="InterPro" id="IPR004111">
    <property type="entry name" value="Repressor_TetR_C"/>
</dbReference>
<dbReference type="SUPFAM" id="SSF46689">
    <property type="entry name" value="Homeodomain-like"/>
    <property type="match status" value="1"/>
</dbReference>
<evidence type="ECO:0000259" key="5">
    <source>
        <dbReference type="PROSITE" id="PS50977"/>
    </source>
</evidence>
<dbReference type="GO" id="GO:0003700">
    <property type="term" value="F:DNA-binding transcription factor activity"/>
    <property type="evidence" value="ECO:0007669"/>
    <property type="project" value="TreeGrafter"/>
</dbReference>
<evidence type="ECO:0000256" key="3">
    <source>
        <dbReference type="ARBA" id="ARBA00023163"/>
    </source>
</evidence>
<dbReference type="InterPro" id="IPR009057">
    <property type="entry name" value="Homeodomain-like_sf"/>
</dbReference>
<protein>
    <submittedName>
        <fullName evidence="6">TetR family transcriptional regulator</fullName>
    </submittedName>
</protein>
<dbReference type="PATRIC" id="fig|42234.21.peg.5376"/>